<keyword evidence="2" id="KW-1185">Reference proteome</keyword>
<organism evidence="1 2">
    <name type="scientific">Parahaliea maris</name>
    <dbReference type="NCBI Taxonomy" id="2716870"/>
    <lineage>
        <taxon>Bacteria</taxon>
        <taxon>Pseudomonadati</taxon>
        <taxon>Pseudomonadota</taxon>
        <taxon>Gammaproteobacteria</taxon>
        <taxon>Cellvibrionales</taxon>
        <taxon>Halieaceae</taxon>
        <taxon>Parahaliea</taxon>
    </lineage>
</organism>
<name>A0A5C8ZNM7_9GAMM</name>
<accession>A0A5C8ZNM7</accession>
<dbReference type="Proteomes" id="UP000321039">
    <property type="component" value="Unassembled WGS sequence"/>
</dbReference>
<dbReference type="EMBL" id="VRZA01000009">
    <property type="protein sequence ID" value="TXS89825.1"/>
    <property type="molecule type" value="Genomic_DNA"/>
</dbReference>
<sequence>MLIELGIQGSFDGVFAQHLRKLVEIGFRLDVPGGCMGNRFELLLQSYCLSSPSDWANDRQLHRFS</sequence>
<dbReference type="AlphaFoldDB" id="A0A5C8ZNM7"/>
<comment type="caution">
    <text evidence="1">The sequence shown here is derived from an EMBL/GenBank/DDBJ whole genome shotgun (WGS) entry which is preliminary data.</text>
</comment>
<proteinExistence type="predicted"/>
<gene>
    <name evidence="1" type="ORF">FV139_19010</name>
</gene>
<evidence type="ECO:0000313" key="2">
    <source>
        <dbReference type="Proteomes" id="UP000321039"/>
    </source>
</evidence>
<protein>
    <submittedName>
        <fullName evidence="1">Uncharacterized protein</fullName>
    </submittedName>
</protein>
<reference evidence="1 2" key="1">
    <citation type="submission" date="2019-08" db="EMBL/GenBank/DDBJ databases">
        <title>Parahaliea maris sp. nov., isolated from the surface seawater.</title>
        <authorList>
            <person name="Liu Y."/>
        </authorList>
    </citation>
    <scope>NUCLEOTIDE SEQUENCE [LARGE SCALE GENOMIC DNA]</scope>
    <source>
        <strain evidence="1 2">HSLHS9</strain>
    </source>
</reference>
<evidence type="ECO:0000313" key="1">
    <source>
        <dbReference type="EMBL" id="TXS89825.1"/>
    </source>
</evidence>